<organism evidence="3 4">
    <name type="scientific">Rhodotorula graminis (strain WP1)</name>
    <dbReference type="NCBI Taxonomy" id="578459"/>
    <lineage>
        <taxon>Eukaryota</taxon>
        <taxon>Fungi</taxon>
        <taxon>Dikarya</taxon>
        <taxon>Basidiomycota</taxon>
        <taxon>Pucciniomycotina</taxon>
        <taxon>Microbotryomycetes</taxon>
        <taxon>Sporidiobolales</taxon>
        <taxon>Sporidiobolaceae</taxon>
        <taxon>Rhodotorula</taxon>
    </lineage>
</organism>
<dbReference type="InterPro" id="IPR040410">
    <property type="entry name" value="UPF0658_Golgi"/>
</dbReference>
<evidence type="ECO:0000313" key="3">
    <source>
        <dbReference type="EMBL" id="KPV75938.1"/>
    </source>
</evidence>
<evidence type="ECO:0000256" key="1">
    <source>
        <dbReference type="SAM" id="Phobius"/>
    </source>
</evidence>
<dbReference type="RefSeq" id="XP_018271987.1">
    <property type="nucleotide sequence ID" value="XM_018413298.1"/>
</dbReference>
<name>A0A194S5C8_RHOGW</name>
<protein>
    <recommendedName>
        <fullName evidence="5">TRP C-terminal domain-containing protein</fullName>
    </recommendedName>
</protein>
<feature type="transmembrane region" description="Helical" evidence="1">
    <location>
        <begin position="50"/>
        <end position="74"/>
    </location>
</feature>
<dbReference type="EMBL" id="KQ474077">
    <property type="protein sequence ID" value="KPV75938.1"/>
    <property type="molecule type" value="Genomic_DNA"/>
</dbReference>
<keyword evidence="2" id="KW-0732">Signal</keyword>
<feature type="transmembrane region" description="Helical" evidence="1">
    <location>
        <begin position="196"/>
        <end position="220"/>
    </location>
</feature>
<feature type="transmembrane region" description="Helical" evidence="1">
    <location>
        <begin position="131"/>
        <end position="152"/>
    </location>
</feature>
<dbReference type="PANTHER" id="PTHR34391:SF1">
    <property type="entry name" value="UPF0658 GOLGI APPARATUS MEMBRANE PROTEIN C1952.10C-RELATED"/>
    <property type="match status" value="1"/>
</dbReference>
<feature type="transmembrane region" description="Helical" evidence="1">
    <location>
        <begin position="159"/>
        <end position="176"/>
    </location>
</feature>
<feature type="signal peptide" evidence="2">
    <location>
        <begin position="1"/>
        <end position="23"/>
    </location>
</feature>
<accession>A0A194S5C8</accession>
<feature type="chain" id="PRO_5008265475" description="TRP C-terminal domain-containing protein" evidence="2">
    <location>
        <begin position="24"/>
        <end position="257"/>
    </location>
</feature>
<keyword evidence="1" id="KW-1133">Transmembrane helix</keyword>
<dbReference type="PANTHER" id="PTHR34391">
    <property type="entry name" value="UPF0658 GOLGI APPARATUS MEMBRANE PROTEIN C1952.10C-RELATED"/>
    <property type="match status" value="1"/>
</dbReference>
<dbReference type="OrthoDB" id="2448307at2759"/>
<dbReference type="GeneID" id="28973747"/>
<keyword evidence="4" id="KW-1185">Reference proteome</keyword>
<evidence type="ECO:0008006" key="5">
    <source>
        <dbReference type="Google" id="ProtNLM"/>
    </source>
</evidence>
<gene>
    <name evidence="3" type="ORF">RHOBADRAFT_35705</name>
</gene>
<reference evidence="3 4" key="1">
    <citation type="journal article" date="2015" name="Front. Microbiol.">
        <title>Genome sequence of the plant growth promoting endophytic yeast Rhodotorula graminis WP1.</title>
        <authorList>
            <person name="Firrincieli A."/>
            <person name="Otillar R."/>
            <person name="Salamov A."/>
            <person name="Schmutz J."/>
            <person name="Khan Z."/>
            <person name="Redman R.S."/>
            <person name="Fleck N.D."/>
            <person name="Lindquist E."/>
            <person name="Grigoriev I.V."/>
            <person name="Doty S.L."/>
        </authorList>
    </citation>
    <scope>NUCLEOTIDE SEQUENCE [LARGE SCALE GENOMIC DNA]</scope>
    <source>
        <strain evidence="3 4">WP1</strain>
    </source>
</reference>
<dbReference type="OMA" id="MGYFIYM"/>
<evidence type="ECO:0000313" key="4">
    <source>
        <dbReference type="Proteomes" id="UP000053890"/>
    </source>
</evidence>
<keyword evidence="1" id="KW-0472">Membrane</keyword>
<feature type="transmembrane region" description="Helical" evidence="1">
    <location>
        <begin position="95"/>
        <end position="119"/>
    </location>
</feature>
<dbReference type="GO" id="GO:0005794">
    <property type="term" value="C:Golgi apparatus"/>
    <property type="evidence" value="ECO:0007669"/>
    <property type="project" value="TreeGrafter"/>
</dbReference>
<evidence type="ECO:0000256" key="2">
    <source>
        <dbReference type="SAM" id="SignalP"/>
    </source>
</evidence>
<feature type="non-terminal residue" evidence="3">
    <location>
        <position position="257"/>
    </location>
</feature>
<keyword evidence="1" id="KW-0812">Transmembrane</keyword>
<dbReference type="AlphaFoldDB" id="A0A194S5C8"/>
<proteinExistence type="predicted"/>
<sequence length="257" mass="28532">MQKKNIMTLFVLCLFQVAMLVYSAVLPGQLEDAIQGSNADTPHVQSLTRAYAIVIPAVVGACSMCMTAMLWPLYHEFGWNVFKRIGADLAMKRFYALYQVFACLLKFDAFFLVGFSVQFLILVSGTPTAEFVLTIIALPISLLALVLFAVVVRAESRTGVYCSFVLQAAGMAYFAYKISRIYNDTSSDRYSAARATLTIFSVLCLVMLLATFILMGLCMLNFGKGLKERIPGYAFRRTSIFPSWSSRTKRASRLTAA</sequence>
<dbReference type="Proteomes" id="UP000053890">
    <property type="component" value="Unassembled WGS sequence"/>
</dbReference>